<dbReference type="GO" id="GO:0005524">
    <property type="term" value="F:ATP binding"/>
    <property type="evidence" value="ECO:0007669"/>
    <property type="project" value="UniProtKB-UniRule"/>
</dbReference>
<accession>A0A518H931</accession>
<dbReference type="SMART" id="SM00240">
    <property type="entry name" value="FHA"/>
    <property type="match status" value="1"/>
</dbReference>
<dbReference type="AlphaFoldDB" id="A0A518H931"/>
<dbReference type="SMART" id="SM00220">
    <property type="entry name" value="S_TKc"/>
    <property type="match status" value="1"/>
</dbReference>
<dbReference type="Gene3D" id="3.30.200.20">
    <property type="entry name" value="Phosphorylase Kinase, domain 1"/>
    <property type="match status" value="1"/>
</dbReference>
<evidence type="ECO:0000256" key="6">
    <source>
        <dbReference type="SAM" id="MobiDB-lite"/>
    </source>
</evidence>
<dbReference type="Proteomes" id="UP000317835">
    <property type="component" value="Chromosome"/>
</dbReference>
<dbReference type="InterPro" id="IPR008271">
    <property type="entry name" value="Ser/Thr_kinase_AS"/>
</dbReference>
<dbReference type="InterPro" id="IPR008984">
    <property type="entry name" value="SMAD_FHA_dom_sf"/>
</dbReference>
<organism evidence="9 10">
    <name type="scientific">Tautonia plasticadhaerens</name>
    <dbReference type="NCBI Taxonomy" id="2527974"/>
    <lineage>
        <taxon>Bacteria</taxon>
        <taxon>Pseudomonadati</taxon>
        <taxon>Planctomycetota</taxon>
        <taxon>Planctomycetia</taxon>
        <taxon>Isosphaerales</taxon>
        <taxon>Isosphaeraceae</taxon>
        <taxon>Tautonia</taxon>
    </lineage>
</organism>
<dbReference type="Pfam" id="PF00498">
    <property type="entry name" value="FHA"/>
    <property type="match status" value="1"/>
</dbReference>
<feature type="region of interest" description="Disordered" evidence="6">
    <location>
        <begin position="398"/>
        <end position="448"/>
    </location>
</feature>
<evidence type="ECO:0000256" key="5">
    <source>
        <dbReference type="PROSITE-ProRule" id="PRU10141"/>
    </source>
</evidence>
<evidence type="ECO:0000259" key="8">
    <source>
        <dbReference type="PROSITE" id="PS50011"/>
    </source>
</evidence>
<name>A0A518H931_9BACT</name>
<protein>
    <submittedName>
        <fullName evidence="9">Serine/threonine-protein kinase StkP</fullName>
        <ecNumber evidence="9">2.7.11.1</ecNumber>
    </submittedName>
</protein>
<dbReference type="GO" id="GO:0004674">
    <property type="term" value="F:protein serine/threonine kinase activity"/>
    <property type="evidence" value="ECO:0007669"/>
    <property type="project" value="UniProtKB-EC"/>
</dbReference>
<feature type="binding site" evidence="5">
    <location>
        <position position="178"/>
    </location>
    <ligand>
        <name>ATP</name>
        <dbReference type="ChEBI" id="CHEBI:30616"/>
    </ligand>
</feature>
<feature type="compositionally biased region" description="Pro residues" evidence="6">
    <location>
        <begin position="429"/>
        <end position="438"/>
    </location>
</feature>
<evidence type="ECO:0000313" key="9">
    <source>
        <dbReference type="EMBL" id="QDV37362.1"/>
    </source>
</evidence>
<dbReference type="CDD" id="cd14014">
    <property type="entry name" value="STKc_PknB_like"/>
    <property type="match status" value="1"/>
</dbReference>
<dbReference type="PROSITE" id="PS50006">
    <property type="entry name" value="FHA_DOMAIN"/>
    <property type="match status" value="1"/>
</dbReference>
<evidence type="ECO:0000256" key="2">
    <source>
        <dbReference type="ARBA" id="ARBA00022741"/>
    </source>
</evidence>
<feature type="domain" description="Protein kinase" evidence="8">
    <location>
        <begin position="149"/>
        <end position="420"/>
    </location>
</feature>
<reference evidence="9 10" key="1">
    <citation type="submission" date="2019-02" db="EMBL/GenBank/DDBJ databases">
        <title>Deep-cultivation of Planctomycetes and their phenomic and genomic characterization uncovers novel biology.</title>
        <authorList>
            <person name="Wiegand S."/>
            <person name="Jogler M."/>
            <person name="Boedeker C."/>
            <person name="Pinto D."/>
            <person name="Vollmers J."/>
            <person name="Rivas-Marin E."/>
            <person name="Kohn T."/>
            <person name="Peeters S.H."/>
            <person name="Heuer A."/>
            <person name="Rast P."/>
            <person name="Oberbeckmann S."/>
            <person name="Bunk B."/>
            <person name="Jeske O."/>
            <person name="Meyerdierks A."/>
            <person name="Storesund J.E."/>
            <person name="Kallscheuer N."/>
            <person name="Luecker S."/>
            <person name="Lage O.M."/>
            <person name="Pohl T."/>
            <person name="Merkel B.J."/>
            <person name="Hornburger P."/>
            <person name="Mueller R.-W."/>
            <person name="Bruemmer F."/>
            <person name="Labrenz M."/>
            <person name="Spormann A.M."/>
            <person name="Op den Camp H."/>
            <person name="Overmann J."/>
            <person name="Amann R."/>
            <person name="Jetten M.S.M."/>
            <person name="Mascher T."/>
            <person name="Medema M.H."/>
            <person name="Devos D.P."/>
            <person name="Kaster A.-K."/>
            <person name="Ovreas L."/>
            <person name="Rohde M."/>
            <person name="Galperin M.Y."/>
            <person name="Jogler C."/>
        </authorList>
    </citation>
    <scope>NUCLEOTIDE SEQUENCE [LARGE SCALE GENOMIC DNA]</scope>
    <source>
        <strain evidence="9 10">ElP</strain>
    </source>
</reference>
<dbReference type="SUPFAM" id="SSF56112">
    <property type="entry name" value="Protein kinase-like (PK-like)"/>
    <property type="match status" value="1"/>
</dbReference>
<dbReference type="PANTHER" id="PTHR43289">
    <property type="entry name" value="MITOGEN-ACTIVATED PROTEIN KINASE KINASE KINASE 20-RELATED"/>
    <property type="match status" value="1"/>
</dbReference>
<gene>
    <name evidence="9" type="primary">stkP_5</name>
    <name evidence="9" type="ORF">ElP_53000</name>
</gene>
<feature type="compositionally biased region" description="Low complexity" evidence="6">
    <location>
        <begin position="439"/>
        <end position="448"/>
    </location>
</feature>
<keyword evidence="10" id="KW-1185">Reference proteome</keyword>
<evidence type="ECO:0000256" key="3">
    <source>
        <dbReference type="ARBA" id="ARBA00022777"/>
    </source>
</evidence>
<dbReference type="Pfam" id="PF00069">
    <property type="entry name" value="Pkinase"/>
    <property type="match status" value="1"/>
</dbReference>
<keyword evidence="2 5" id="KW-0547">Nucleotide-binding</keyword>
<dbReference type="InterPro" id="IPR000719">
    <property type="entry name" value="Prot_kinase_dom"/>
</dbReference>
<dbReference type="Gene3D" id="1.10.510.10">
    <property type="entry name" value="Transferase(Phosphotransferase) domain 1"/>
    <property type="match status" value="1"/>
</dbReference>
<keyword evidence="3 9" id="KW-0418">Kinase</keyword>
<dbReference type="CDD" id="cd00060">
    <property type="entry name" value="FHA"/>
    <property type="match status" value="1"/>
</dbReference>
<evidence type="ECO:0000313" key="10">
    <source>
        <dbReference type="Proteomes" id="UP000317835"/>
    </source>
</evidence>
<keyword evidence="4 5" id="KW-0067">ATP-binding</keyword>
<dbReference type="RefSeq" id="WP_145275074.1">
    <property type="nucleotide sequence ID" value="NZ_CP036426.1"/>
</dbReference>
<evidence type="ECO:0000259" key="7">
    <source>
        <dbReference type="PROSITE" id="PS50006"/>
    </source>
</evidence>
<dbReference type="EC" id="2.7.11.1" evidence="9"/>
<sequence>MKAELRVTSGPHQGRTFVFDRHATFVVGRASDAQCPMPDDPFLSRHHFLVEVNPPVFSVRDLGSTNGIRVNGVRVESTRLNDGDAITAGNSAFEVAIESSGLIPVSCRGCGTPAPPDLTISARPDEPVEWYCPACASRRRRFPRPPRGYWIERWIGGGGMGEVFLARWEADNRPVALKVMMPTVAASERARAYFLREMNVLRNLRHRNIVAFFEAFEDEGQFQLLMEYVDGKGANRWVETLPEAPPISSIASIGVQLLQALDHAHGKGFVHRDIKPSNVLVMGGARRPLVKLSDFGLAKNFRDEAGFNGLTTEGDFGGSMGFLSPDHIRDFREVKWPADIYSAGATLYHLLTGHYPFLDFDPKNADAITKTLEHPTVPLRAHRPDAPDALDRILRRSLEKSPKDRWPSASAMAEALQPFAADPLSSSGPLPPAPPPGASRPSRAPTGP</sequence>
<dbReference type="Gene3D" id="2.60.200.20">
    <property type="match status" value="1"/>
</dbReference>
<keyword evidence="1 9" id="KW-0808">Transferase</keyword>
<dbReference type="InterPro" id="IPR011009">
    <property type="entry name" value="Kinase-like_dom_sf"/>
</dbReference>
<proteinExistence type="predicted"/>
<evidence type="ECO:0000256" key="1">
    <source>
        <dbReference type="ARBA" id="ARBA00022679"/>
    </source>
</evidence>
<feature type="domain" description="FHA" evidence="7">
    <location>
        <begin position="25"/>
        <end position="75"/>
    </location>
</feature>
<dbReference type="EMBL" id="CP036426">
    <property type="protein sequence ID" value="QDV37362.1"/>
    <property type="molecule type" value="Genomic_DNA"/>
</dbReference>
<dbReference type="PROSITE" id="PS00107">
    <property type="entry name" value="PROTEIN_KINASE_ATP"/>
    <property type="match status" value="1"/>
</dbReference>
<dbReference type="PROSITE" id="PS50011">
    <property type="entry name" value="PROTEIN_KINASE_DOM"/>
    <property type="match status" value="1"/>
</dbReference>
<dbReference type="PANTHER" id="PTHR43289:SF6">
    <property type="entry name" value="SERINE_THREONINE-PROTEIN KINASE NEKL-3"/>
    <property type="match status" value="1"/>
</dbReference>
<dbReference type="SUPFAM" id="SSF49879">
    <property type="entry name" value="SMAD/FHA domain"/>
    <property type="match status" value="1"/>
</dbReference>
<dbReference type="OrthoDB" id="6111975at2"/>
<dbReference type="InterPro" id="IPR017441">
    <property type="entry name" value="Protein_kinase_ATP_BS"/>
</dbReference>
<dbReference type="KEGG" id="tpla:ElP_53000"/>
<evidence type="ECO:0000256" key="4">
    <source>
        <dbReference type="ARBA" id="ARBA00022840"/>
    </source>
</evidence>
<dbReference type="PROSITE" id="PS00108">
    <property type="entry name" value="PROTEIN_KINASE_ST"/>
    <property type="match status" value="1"/>
</dbReference>
<dbReference type="InterPro" id="IPR000253">
    <property type="entry name" value="FHA_dom"/>
</dbReference>